<feature type="compositionally biased region" description="Polar residues" evidence="1">
    <location>
        <begin position="213"/>
        <end position="226"/>
    </location>
</feature>
<feature type="compositionally biased region" description="Basic and acidic residues" evidence="1">
    <location>
        <begin position="276"/>
        <end position="297"/>
    </location>
</feature>
<dbReference type="AlphaFoldDB" id="A0A5J5BQY0"/>
<organism evidence="3 4">
    <name type="scientific">Nyssa sinensis</name>
    <dbReference type="NCBI Taxonomy" id="561372"/>
    <lineage>
        <taxon>Eukaryota</taxon>
        <taxon>Viridiplantae</taxon>
        <taxon>Streptophyta</taxon>
        <taxon>Embryophyta</taxon>
        <taxon>Tracheophyta</taxon>
        <taxon>Spermatophyta</taxon>
        <taxon>Magnoliopsida</taxon>
        <taxon>eudicotyledons</taxon>
        <taxon>Gunneridae</taxon>
        <taxon>Pentapetalae</taxon>
        <taxon>asterids</taxon>
        <taxon>Cornales</taxon>
        <taxon>Nyssaceae</taxon>
        <taxon>Nyssa</taxon>
    </lineage>
</organism>
<sequence length="297" mass="32377">MECNKEEAIRAKAIAEKKMQNDDFEGARKIALKAQQLFPELENISQLLAVCDVHCSSHNKMYGAERDWYGILQVERMADMMTIKKQYRKLALILHPDKNKFPGAEGAFKLIGEASMVLSDQGKRSLYDSKCRVSVRTAAPKPPPHQRRSLNPRQSTQPGLSGCPPAFWTCCPFCNMKYQYYRDFVNRALRCQNCSKPFIAYDLGAQGGPPVSNRGQPAVSSSTPNQGGFKVGSQSTGGSPPSHTGSRESFNNRSMGPEPVSRTGSTADVGGGSKTKGKEDGHVNTEGGKEGVGDALL</sequence>
<feature type="domain" description="J" evidence="2">
    <location>
        <begin position="67"/>
        <end position="131"/>
    </location>
</feature>
<dbReference type="Pfam" id="PF23551">
    <property type="entry name" value="Zn_ribbon_20"/>
    <property type="match status" value="1"/>
</dbReference>
<accession>A0A5J5BQY0</accession>
<name>A0A5J5BQY0_9ASTE</name>
<dbReference type="InterPro" id="IPR036869">
    <property type="entry name" value="J_dom_sf"/>
</dbReference>
<feature type="compositionally biased region" description="Low complexity" evidence="1">
    <location>
        <begin position="232"/>
        <end position="244"/>
    </location>
</feature>
<dbReference type="PANTHER" id="PTHR44137:SF57">
    <property type="entry name" value="CHAPERONE DNAJ-DOMAIN PROTEIN"/>
    <property type="match status" value="1"/>
</dbReference>
<dbReference type="CDD" id="cd06257">
    <property type="entry name" value="DnaJ"/>
    <property type="match status" value="1"/>
</dbReference>
<dbReference type="Proteomes" id="UP000325577">
    <property type="component" value="Linkage Group LG10"/>
</dbReference>
<dbReference type="EMBL" id="CM018033">
    <property type="protein sequence ID" value="KAA8545026.1"/>
    <property type="molecule type" value="Genomic_DNA"/>
</dbReference>
<feature type="region of interest" description="Disordered" evidence="1">
    <location>
        <begin position="136"/>
        <end position="158"/>
    </location>
</feature>
<protein>
    <recommendedName>
        <fullName evidence="2">J domain-containing protein</fullName>
    </recommendedName>
</protein>
<dbReference type="InterPro" id="IPR056988">
    <property type="entry name" value="Zn_ribbon_pln"/>
</dbReference>
<dbReference type="SMART" id="SM00271">
    <property type="entry name" value="DnaJ"/>
    <property type="match status" value="1"/>
</dbReference>
<feature type="region of interest" description="Disordered" evidence="1">
    <location>
        <begin position="209"/>
        <end position="297"/>
    </location>
</feature>
<dbReference type="InterPro" id="IPR001623">
    <property type="entry name" value="DnaJ_domain"/>
</dbReference>
<dbReference type="Pfam" id="PF00226">
    <property type="entry name" value="DnaJ"/>
    <property type="match status" value="1"/>
</dbReference>
<dbReference type="Gene3D" id="1.10.287.110">
    <property type="entry name" value="DnaJ domain"/>
    <property type="match status" value="1"/>
</dbReference>
<keyword evidence="4" id="KW-1185">Reference proteome</keyword>
<dbReference type="OrthoDB" id="10250354at2759"/>
<evidence type="ECO:0000313" key="3">
    <source>
        <dbReference type="EMBL" id="KAA8545026.1"/>
    </source>
</evidence>
<evidence type="ECO:0000259" key="2">
    <source>
        <dbReference type="PROSITE" id="PS50076"/>
    </source>
</evidence>
<evidence type="ECO:0000256" key="1">
    <source>
        <dbReference type="SAM" id="MobiDB-lite"/>
    </source>
</evidence>
<evidence type="ECO:0000313" key="4">
    <source>
        <dbReference type="Proteomes" id="UP000325577"/>
    </source>
</evidence>
<dbReference type="SUPFAM" id="SSF46565">
    <property type="entry name" value="Chaperone J-domain"/>
    <property type="match status" value="1"/>
</dbReference>
<dbReference type="PRINTS" id="PR00625">
    <property type="entry name" value="JDOMAIN"/>
</dbReference>
<dbReference type="PROSITE" id="PS50076">
    <property type="entry name" value="DNAJ_2"/>
    <property type="match status" value="1"/>
</dbReference>
<reference evidence="3 4" key="1">
    <citation type="submission" date="2019-09" db="EMBL/GenBank/DDBJ databases">
        <title>A chromosome-level genome assembly of the Chinese tupelo Nyssa sinensis.</title>
        <authorList>
            <person name="Yang X."/>
            <person name="Kang M."/>
            <person name="Yang Y."/>
            <person name="Xiong H."/>
            <person name="Wang M."/>
            <person name="Zhang Z."/>
            <person name="Wang Z."/>
            <person name="Wu H."/>
            <person name="Ma T."/>
            <person name="Liu J."/>
            <person name="Xi Z."/>
        </authorList>
    </citation>
    <scope>NUCLEOTIDE SEQUENCE [LARGE SCALE GENOMIC DNA]</scope>
    <source>
        <strain evidence="3">J267</strain>
        <tissue evidence="3">Leaf</tissue>
    </source>
</reference>
<gene>
    <name evidence="3" type="ORF">F0562_019757</name>
</gene>
<proteinExistence type="predicted"/>
<dbReference type="PANTHER" id="PTHR44137">
    <property type="entry name" value="BNAC03G44070D PROTEIN"/>
    <property type="match status" value="1"/>
</dbReference>